<sequence>MNQWCCELFPYQITNKVNTMTDYTNIDREVEQLSEVIWGMASQVWDYAELSYEEFESSALESSVLEAHGFTIEQRNIADLATSWVATWGQGKPVVGYLVEFDALPDLGNDTAPHKTPAKSGNTNGHGCGHNLIGPSSIGAAIALKKHMEKEGIQGTIKVYGCPAEESLNGKNYMAATGVFDELDVCLHNHPAMVNAAVNFHSTASIDLIVEWHGVTAHAGAAPWDGRSALHAAEVFIVAANMIREQLEPTGRLHYQILNGGSAVNVVPDYAKVLVRYRGKSAENVRQHKAWLEDIAKGAALATQTTTEVTNLGGIYDCLPNDVLASSITEHLNRYFPLSWTQEEQEFAKSIQREMGKPEDGLATDVMDVPQGIEVGGSTDVGDISWNVPTMGIVYAAWPLHIPPHQWGCTACNGMSIGQKAGLNAAHVLAAQGLELMTNTDLLEQIKAEFENKKAGREYVSLNDTVTNPRGILNDEQVHHYECCLHTALEHLGVCHH</sequence>
<evidence type="ECO:0000259" key="2">
    <source>
        <dbReference type="Pfam" id="PF07687"/>
    </source>
</evidence>
<accession>A0AAU9QCJ8</accession>
<dbReference type="InterPro" id="IPR011650">
    <property type="entry name" value="Peptidase_M20_dimer"/>
</dbReference>
<dbReference type="InterPro" id="IPR052030">
    <property type="entry name" value="Peptidase_M20/M20A_hydrolases"/>
</dbReference>
<dbReference type="Pfam" id="PF01546">
    <property type="entry name" value="Peptidase_M20"/>
    <property type="match status" value="1"/>
</dbReference>
<dbReference type="NCBIfam" id="TIGR01891">
    <property type="entry name" value="amidohydrolases"/>
    <property type="match status" value="1"/>
</dbReference>
<gene>
    <name evidence="3" type="ORF">THF1D04_80140</name>
</gene>
<dbReference type="PANTHER" id="PTHR30575:SF0">
    <property type="entry name" value="XAA-ARG DIPEPTIDASE"/>
    <property type="match status" value="1"/>
</dbReference>
<dbReference type="Gene3D" id="3.30.70.360">
    <property type="match status" value="1"/>
</dbReference>
<dbReference type="EMBL" id="CAKMTQ010000074">
    <property type="protein sequence ID" value="CAH1542651.1"/>
    <property type="molecule type" value="Genomic_DNA"/>
</dbReference>
<feature type="domain" description="Peptidase M20 dimerisation" evidence="2">
    <location>
        <begin position="207"/>
        <end position="300"/>
    </location>
</feature>
<dbReference type="SUPFAM" id="SSF55031">
    <property type="entry name" value="Bacterial exopeptidase dimerisation domain"/>
    <property type="match status" value="1"/>
</dbReference>
<name>A0AAU9QCJ8_9VIBR</name>
<reference evidence="3" key="1">
    <citation type="submission" date="2022-01" db="EMBL/GenBank/DDBJ databases">
        <authorList>
            <person name="Lagorce A."/>
        </authorList>
    </citation>
    <scope>NUCLEOTIDE SEQUENCE</scope>
    <source>
        <strain evidence="3">Th15_F1_D04</strain>
    </source>
</reference>
<dbReference type="AlphaFoldDB" id="A0AAU9QCJ8"/>
<dbReference type="Proteomes" id="UP001295420">
    <property type="component" value="Unassembled WGS sequence"/>
</dbReference>
<dbReference type="PIRSF" id="PIRSF037227">
    <property type="entry name" value="Aminobenzoyl-glu_utiliz_pB"/>
    <property type="match status" value="1"/>
</dbReference>
<dbReference type="InterPro" id="IPR036264">
    <property type="entry name" value="Bact_exopeptidase_dim_dom"/>
</dbReference>
<evidence type="ECO:0000256" key="1">
    <source>
        <dbReference type="ARBA" id="ARBA00022801"/>
    </source>
</evidence>
<comment type="caution">
    <text evidence="3">The sequence shown here is derived from an EMBL/GenBank/DDBJ whole genome shotgun (WGS) entry which is preliminary data.</text>
</comment>
<dbReference type="GO" id="GO:0005737">
    <property type="term" value="C:cytoplasm"/>
    <property type="evidence" value="ECO:0007669"/>
    <property type="project" value="TreeGrafter"/>
</dbReference>
<evidence type="ECO:0000313" key="4">
    <source>
        <dbReference type="Proteomes" id="UP001295420"/>
    </source>
</evidence>
<dbReference type="InterPro" id="IPR017439">
    <property type="entry name" value="Amidohydrolase"/>
</dbReference>
<dbReference type="InterPro" id="IPR017145">
    <property type="entry name" value="Aminobenzoyl-glu_utiliz_pB"/>
</dbReference>
<dbReference type="InterPro" id="IPR002933">
    <property type="entry name" value="Peptidase_M20"/>
</dbReference>
<dbReference type="SUPFAM" id="SSF53187">
    <property type="entry name" value="Zn-dependent exopeptidases"/>
    <property type="match status" value="1"/>
</dbReference>
<organism evidence="3 4">
    <name type="scientific">Vibrio owensii</name>
    <dbReference type="NCBI Taxonomy" id="696485"/>
    <lineage>
        <taxon>Bacteria</taxon>
        <taxon>Pseudomonadati</taxon>
        <taxon>Pseudomonadota</taxon>
        <taxon>Gammaproteobacteria</taxon>
        <taxon>Vibrionales</taxon>
        <taxon>Vibrionaceae</taxon>
        <taxon>Vibrio</taxon>
    </lineage>
</organism>
<dbReference type="PANTHER" id="PTHR30575">
    <property type="entry name" value="PEPTIDASE M20"/>
    <property type="match status" value="1"/>
</dbReference>
<dbReference type="GO" id="GO:0046657">
    <property type="term" value="P:folic acid catabolic process"/>
    <property type="evidence" value="ECO:0007669"/>
    <property type="project" value="TreeGrafter"/>
</dbReference>
<keyword evidence="1" id="KW-0378">Hydrolase</keyword>
<proteinExistence type="predicted"/>
<dbReference type="GO" id="GO:0071713">
    <property type="term" value="F:para-aminobenzoyl-glutamate hydrolase activity"/>
    <property type="evidence" value="ECO:0007669"/>
    <property type="project" value="TreeGrafter"/>
</dbReference>
<evidence type="ECO:0000313" key="3">
    <source>
        <dbReference type="EMBL" id="CAH1542651.1"/>
    </source>
</evidence>
<dbReference type="Gene3D" id="3.40.630.10">
    <property type="entry name" value="Zn peptidases"/>
    <property type="match status" value="1"/>
</dbReference>
<dbReference type="GO" id="GO:0016805">
    <property type="term" value="F:dipeptidase activity"/>
    <property type="evidence" value="ECO:0007669"/>
    <property type="project" value="TreeGrafter"/>
</dbReference>
<dbReference type="Pfam" id="PF07687">
    <property type="entry name" value="M20_dimer"/>
    <property type="match status" value="1"/>
</dbReference>
<protein>
    <submittedName>
        <fullName evidence="3">M20_dimer domain-containing protein</fullName>
    </submittedName>
</protein>